<evidence type="ECO:0000313" key="3">
    <source>
        <dbReference type="Proteomes" id="UP001519332"/>
    </source>
</evidence>
<dbReference type="EMBL" id="JAGINW010000001">
    <property type="protein sequence ID" value="MBP2322610.1"/>
    <property type="molecule type" value="Genomic_DNA"/>
</dbReference>
<feature type="transmembrane region" description="Helical" evidence="1">
    <location>
        <begin position="77"/>
        <end position="96"/>
    </location>
</feature>
<feature type="transmembrane region" description="Helical" evidence="1">
    <location>
        <begin position="39"/>
        <end position="57"/>
    </location>
</feature>
<evidence type="ECO:0000313" key="2">
    <source>
        <dbReference type="EMBL" id="MBP2322610.1"/>
    </source>
</evidence>
<keyword evidence="1" id="KW-0472">Membrane</keyword>
<gene>
    <name evidence="2" type="ORF">JOF56_002995</name>
</gene>
<comment type="caution">
    <text evidence="2">The sequence shown here is derived from an EMBL/GenBank/DDBJ whole genome shotgun (WGS) entry which is preliminary data.</text>
</comment>
<proteinExistence type="predicted"/>
<evidence type="ECO:0008006" key="4">
    <source>
        <dbReference type="Google" id="ProtNLM"/>
    </source>
</evidence>
<sequence length="98" mass="10963">MTVSMPPNTRLRDQWPFLTVLLIVAVGLIRIVMYHWRDGTTLIGVGLLVAAVLRLLLPDKRAGLLAVRKRRVDMLLYGGFGLMIIYISLSIIGGQLDF</sequence>
<organism evidence="2 3">
    <name type="scientific">Kibdelosporangium banguiense</name>
    <dbReference type="NCBI Taxonomy" id="1365924"/>
    <lineage>
        <taxon>Bacteria</taxon>
        <taxon>Bacillati</taxon>
        <taxon>Actinomycetota</taxon>
        <taxon>Actinomycetes</taxon>
        <taxon>Pseudonocardiales</taxon>
        <taxon>Pseudonocardiaceae</taxon>
        <taxon>Kibdelosporangium</taxon>
    </lineage>
</organism>
<name>A0ABS4TEU9_9PSEU</name>
<protein>
    <recommendedName>
        <fullName evidence="4">DUF3017 domain-containing protein</fullName>
    </recommendedName>
</protein>
<keyword evidence="1" id="KW-1133">Transmembrane helix</keyword>
<keyword evidence="3" id="KW-1185">Reference proteome</keyword>
<keyword evidence="1" id="KW-0812">Transmembrane</keyword>
<accession>A0ABS4TEU9</accession>
<feature type="transmembrane region" description="Helical" evidence="1">
    <location>
        <begin position="15"/>
        <end position="33"/>
    </location>
</feature>
<evidence type="ECO:0000256" key="1">
    <source>
        <dbReference type="SAM" id="Phobius"/>
    </source>
</evidence>
<dbReference type="Pfam" id="PF11222">
    <property type="entry name" value="DUF3017"/>
    <property type="match status" value="1"/>
</dbReference>
<dbReference type="InterPro" id="IPR021385">
    <property type="entry name" value="DUF3017"/>
</dbReference>
<dbReference type="Proteomes" id="UP001519332">
    <property type="component" value="Unassembled WGS sequence"/>
</dbReference>
<dbReference type="RefSeq" id="WP_307855109.1">
    <property type="nucleotide sequence ID" value="NZ_JAGINW010000001.1"/>
</dbReference>
<reference evidence="2 3" key="1">
    <citation type="submission" date="2021-03" db="EMBL/GenBank/DDBJ databases">
        <title>Sequencing the genomes of 1000 actinobacteria strains.</title>
        <authorList>
            <person name="Klenk H.-P."/>
        </authorList>
    </citation>
    <scope>NUCLEOTIDE SEQUENCE [LARGE SCALE GENOMIC DNA]</scope>
    <source>
        <strain evidence="2 3">DSM 46670</strain>
    </source>
</reference>